<dbReference type="InterPro" id="IPR008146">
    <property type="entry name" value="Gln_synth_cat_dom"/>
</dbReference>
<evidence type="ECO:0000256" key="3">
    <source>
        <dbReference type="ARBA" id="ARBA00021364"/>
    </source>
</evidence>
<evidence type="ECO:0000256" key="9">
    <source>
        <dbReference type="PROSITE-ProRule" id="PRU01330"/>
    </source>
</evidence>
<sequence>MQRSVPSSDRTALSEPLAGSSPSEDVFFIQSGDEVVEWMHRHAAEYLRLQFTDLFGKVKQFIIHRDEADAAFKGKVMFDGSSVTGYGGVDQSDLALHPDPTSFHVDTWHDSTCGTIATVFCDVRLPDGRRAQGCTRSMLKQVLREAKELGYSYYIGVEGEFFLYPLSERGTPIVTAHDEGGYCDLFPHDRGENVRLELLQEMRKQGFQTEASHHEVAPGQHEINFRFGEALRAADRWQMFKLLTKRVANQHGLHATFMPKPMSGQNGSALHCNQSLQDDARRNVFHDPHAPSEMSDTALYFIAGLLHHAKGMSAIANPVVNSYKRLMPGYEAPTHLTWSESNRSAMIRIPAARGKQTRIEYRTPDPTANPYLLFAVMLKSGLEGVKKRERPPKEASGDIHQSKNSTPYKWDIYPRDLFEALRHMEKDTIIQDVMGEQALNTYISMKEQEYSEYASQVHGWELTSYLREY</sequence>
<keyword evidence="6 11" id="KW-0067">ATP-binding</keyword>
<comment type="similarity">
    <text evidence="2 9 10">Belongs to the glutamine synthetase family.</text>
</comment>
<evidence type="ECO:0000313" key="16">
    <source>
        <dbReference type="Proteomes" id="UP000304148"/>
    </source>
</evidence>
<dbReference type="Gene3D" id="3.10.20.70">
    <property type="entry name" value="Glutamine synthetase, N-terminal domain"/>
    <property type="match status" value="1"/>
</dbReference>
<feature type="region of interest" description="Disordered" evidence="12">
    <location>
        <begin position="1"/>
        <end position="22"/>
    </location>
</feature>
<dbReference type="InterPro" id="IPR008147">
    <property type="entry name" value="Gln_synt_N"/>
</dbReference>
<feature type="domain" description="GS beta-grasp" evidence="13">
    <location>
        <begin position="42"/>
        <end position="128"/>
    </location>
</feature>
<evidence type="ECO:0000259" key="13">
    <source>
        <dbReference type="PROSITE" id="PS51986"/>
    </source>
</evidence>
<dbReference type="RefSeq" id="WP_138188407.1">
    <property type="nucleotide sequence ID" value="NZ_LS992241.1"/>
</dbReference>
<feature type="compositionally biased region" description="Polar residues" evidence="12">
    <location>
        <begin position="1"/>
        <end position="11"/>
    </location>
</feature>
<dbReference type="InterPro" id="IPR027302">
    <property type="entry name" value="Gln_synth_N_conserv_site"/>
</dbReference>
<protein>
    <recommendedName>
        <fullName evidence="3 11">Glutamine synthetase</fullName>
        <ecNumber evidence="11">6.3.1.2</ecNumber>
    </recommendedName>
</protein>
<dbReference type="PROSITE" id="PS51986">
    <property type="entry name" value="GS_BETA_GRASP"/>
    <property type="match status" value="1"/>
</dbReference>
<evidence type="ECO:0000256" key="7">
    <source>
        <dbReference type="ARBA" id="ARBA00022842"/>
    </source>
</evidence>
<keyword evidence="4 11" id="KW-0436">Ligase</keyword>
<dbReference type="GO" id="GO:0006542">
    <property type="term" value="P:glutamine biosynthetic process"/>
    <property type="evidence" value="ECO:0007669"/>
    <property type="project" value="InterPro"/>
</dbReference>
<dbReference type="PANTHER" id="PTHR43785">
    <property type="entry name" value="GAMMA-GLUTAMYLPUTRESCINE SYNTHETASE"/>
    <property type="match status" value="1"/>
</dbReference>
<feature type="domain" description="GS catalytic" evidence="14">
    <location>
        <begin position="135"/>
        <end position="469"/>
    </location>
</feature>
<comment type="cofactor">
    <cofactor evidence="1">
        <name>Mg(2+)</name>
        <dbReference type="ChEBI" id="CHEBI:18420"/>
    </cofactor>
</comment>
<comment type="catalytic activity">
    <reaction evidence="8 11">
        <text>L-glutamate + NH4(+) + ATP = L-glutamine + ADP + phosphate + H(+)</text>
        <dbReference type="Rhea" id="RHEA:16169"/>
        <dbReference type="ChEBI" id="CHEBI:15378"/>
        <dbReference type="ChEBI" id="CHEBI:28938"/>
        <dbReference type="ChEBI" id="CHEBI:29985"/>
        <dbReference type="ChEBI" id="CHEBI:30616"/>
        <dbReference type="ChEBI" id="CHEBI:43474"/>
        <dbReference type="ChEBI" id="CHEBI:58359"/>
        <dbReference type="ChEBI" id="CHEBI:456216"/>
        <dbReference type="EC" id="6.3.1.2"/>
    </reaction>
</comment>
<evidence type="ECO:0000313" key="15">
    <source>
        <dbReference type="EMBL" id="SYX86482.1"/>
    </source>
</evidence>
<dbReference type="Pfam" id="PF03951">
    <property type="entry name" value="Gln-synt_N"/>
    <property type="match status" value="1"/>
</dbReference>
<dbReference type="InterPro" id="IPR036651">
    <property type="entry name" value="Gln_synt_N_sf"/>
</dbReference>
<dbReference type="InterPro" id="IPR014746">
    <property type="entry name" value="Gln_synth/guanido_kin_cat_dom"/>
</dbReference>
<evidence type="ECO:0000256" key="11">
    <source>
        <dbReference type="RuleBase" id="RU004356"/>
    </source>
</evidence>
<dbReference type="PROSITE" id="PS00180">
    <property type="entry name" value="GLNA_1"/>
    <property type="match status" value="1"/>
</dbReference>
<evidence type="ECO:0000256" key="10">
    <source>
        <dbReference type="RuleBase" id="RU000384"/>
    </source>
</evidence>
<name>A0A383RIS1_PAEAL</name>
<proteinExistence type="inferred from homology"/>
<dbReference type="GO" id="GO:0004356">
    <property type="term" value="F:glutamine synthetase activity"/>
    <property type="evidence" value="ECO:0007669"/>
    <property type="project" value="UniProtKB-EC"/>
</dbReference>
<evidence type="ECO:0000256" key="6">
    <source>
        <dbReference type="ARBA" id="ARBA00022840"/>
    </source>
</evidence>
<evidence type="ECO:0000256" key="8">
    <source>
        <dbReference type="ARBA" id="ARBA00049436"/>
    </source>
</evidence>
<reference evidence="16" key="1">
    <citation type="submission" date="2018-08" db="EMBL/GenBank/DDBJ databases">
        <authorList>
            <person name="Chevrot R."/>
        </authorList>
    </citation>
    <scope>NUCLEOTIDE SEQUENCE [LARGE SCALE GENOMIC DNA]</scope>
</reference>
<dbReference type="SUPFAM" id="SSF55931">
    <property type="entry name" value="Glutamine synthetase/guanido kinase"/>
    <property type="match status" value="1"/>
</dbReference>
<evidence type="ECO:0000256" key="12">
    <source>
        <dbReference type="SAM" id="MobiDB-lite"/>
    </source>
</evidence>
<keyword evidence="7" id="KW-0460">Magnesium</keyword>
<evidence type="ECO:0000256" key="5">
    <source>
        <dbReference type="ARBA" id="ARBA00022741"/>
    </source>
</evidence>
<accession>A0A383RIS1</accession>
<dbReference type="Gene3D" id="3.30.590.10">
    <property type="entry name" value="Glutamine synthetase/guanido kinase, catalytic domain"/>
    <property type="match status" value="1"/>
</dbReference>
<dbReference type="PROSITE" id="PS51987">
    <property type="entry name" value="GS_CATALYTIC"/>
    <property type="match status" value="1"/>
</dbReference>
<evidence type="ECO:0000256" key="1">
    <source>
        <dbReference type="ARBA" id="ARBA00001946"/>
    </source>
</evidence>
<dbReference type="SUPFAM" id="SSF54368">
    <property type="entry name" value="Glutamine synthetase, N-terminal domain"/>
    <property type="match status" value="1"/>
</dbReference>
<evidence type="ECO:0000259" key="14">
    <source>
        <dbReference type="PROSITE" id="PS51987"/>
    </source>
</evidence>
<dbReference type="GO" id="GO:0005524">
    <property type="term" value="F:ATP binding"/>
    <property type="evidence" value="ECO:0007669"/>
    <property type="project" value="UniProtKB-KW"/>
</dbReference>
<dbReference type="PANTHER" id="PTHR43785:SF12">
    <property type="entry name" value="TYPE-1 GLUTAMINE SYNTHETASE 2"/>
    <property type="match status" value="1"/>
</dbReference>
<evidence type="ECO:0000256" key="4">
    <source>
        <dbReference type="ARBA" id="ARBA00022598"/>
    </source>
</evidence>
<keyword evidence="5 11" id="KW-0547">Nucleotide-binding</keyword>
<dbReference type="EMBL" id="LS992241">
    <property type="protein sequence ID" value="SYX86482.1"/>
    <property type="molecule type" value="Genomic_DNA"/>
</dbReference>
<dbReference type="PROSITE" id="PS00181">
    <property type="entry name" value="GLNA_ATP"/>
    <property type="match status" value="1"/>
</dbReference>
<evidence type="ECO:0000256" key="2">
    <source>
        <dbReference type="ARBA" id="ARBA00009897"/>
    </source>
</evidence>
<dbReference type="SMART" id="SM01230">
    <property type="entry name" value="Gln-synt_C"/>
    <property type="match status" value="1"/>
</dbReference>
<dbReference type="EC" id="6.3.1.2" evidence="11"/>
<dbReference type="Proteomes" id="UP000304148">
    <property type="component" value="Chromosome"/>
</dbReference>
<dbReference type="InterPro" id="IPR027303">
    <property type="entry name" value="Gln_synth_gly_rich_site"/>
</dbReference>
<gene>
    <name evidence="15" type="ORF">PBLR_14908</name>
</gene>
<dbReference type="Pfam" id="PF00120">
    <property type="entry name" value="Gln-synt_C"/>
    <property type="match status" value="1"/>
</dbReference>
<organism evidence="15 16">
    <name type="scientific">Paenibacillus alvei</name>
    <name type="common">Bacillus alvei</name>
    <dbReference type="NCBI Taxonomy" id="44250"/>
    <lineage>
        <taxon>Bacteria</taxon>
        <taxon>Bacillati</taxon>
        <taxon>Bacillota</taxon>
        <taxon>Bacilli</taxon>
        <taxon>Bacillales</taxon>
        <taxon>Paenibacillaceae</taxon>
        <taxon>Paenibacillus</taxon>
    </lineage>
</organism>
<dbReference type="AlphaFoldDB" id="A0A383RIS1"/>